<reference evidence="9" key="1">
    <citation type="journal article" date="2020" name="mSystems">
        <title>Genome- and Community-Level Interaction Insights into Carbon Utilization and Element Cycling Functions of Hydrothermarchaeota in Hydrothermal Sediment.</title>
        <authorList>
            <person name="Zhou Z."/>
            <person name="Liu Y."/>
            <person name="Xu W."/>
            <person name="Pan J."/>
            <person name="Luo Z.H."/>
            <person name="Li M."/>
        </authorList>
    </citation>
    <scope>NUCLEOTIDE SEQUENCE [LARGE SCALE GENOMIC DNA]</scope>
    <source>
        <strain evidence="9">SpSt-754</strain>
    </source>
</reference>
<keyword evidence="5" id="KW-0210">Decarboxylase</keyword>
<name>A0A7V3KN39_UNCW3</name>
<evidence type="ECO:0000256" key="2">
    <source>
        <dbReference type="ARBA" id="ARBA00008611"/>
    </source>
</evidence>
<dbReference type="SUPFAM" id="SSF56271">
    <property type="entry name" value="Pyruvoyl-dependent histidine and arginine decarboxylases"/>
    <property type="match status" value="1"/>
</dbReference>
<evidence type="ECO:0000313" key="9">
    <source>
        <dbReference type="EMBL" id="HGB35749.1"/>
    </source>
</evidence>
<comment type="catalytic activity">
    <reaction evidence="8">
        <text>L-arginine + H(+) = agmatine + CO2</text>
        <dbReference type="Rhea" id="RHEA:17641"/>
        <dbReference type="ChEBI" id="CHEBI:15378"/>
        <dbReference type="ChEBI" id="CHEBI:16526"/>
        <dbReference type="ChEBI" id="CHEBI:32682"/>
        <dbReference type="ChEBI" id="CHEBI:58145"/>
        <dbReference type="EC" id="4.1.1.19"/>
    </reaction>
</comment>
<dbReference type="AlphaFoldDB" id="A0A7V3KN39"/>
<organism evidence="9">
    <name type="scientific">candidate division WOR-3 bacterium</name>
    <dbReference type="NCBI Taxonomy" id="2052148"/>
    <lineage>
        <taxon>Bacteria</taxon>
        <taxon>Bacteria division WOR-3</taxon>
    </lineage>
</organism>
<dbReference type="InterPro" id="IPR016104">
    <property type="entry name" value="Pyr-dep_his/arg-deCO2ase"/>
</dbReference>
<evidence type="ECO:0000256" key="3">
    <source>
        <dbReference type="ARBA" id="ARBA00012426"/>
    </source>
</evidence>
<gene>
    <name evidence="9" type="ORF">ENV38_02435</name>
</gene>
<dbReference type="GO" id="GO:0006527">
    <property type="term" value="P:L-arginine catabolic process"/>
    <property type="evidence" value="ECO:0007669"/>
    <property type="project" value="InterPro"/>
</dbReference>
<dbReference type="NCBIfam" id="TIGR00286">
    <property type="entry name" value="pyruvoyl-dependent arginine decarboxylase"/>
    <property type="match status" value="1"/>
</dbReference>
<dbReference type="GO" id="GO:0008792">
    <property type="term" value="F:arginine decarboxylase activity"/>
    <property type="evidence" value="ECO:0007669"/>
    <property type="project" value="UniProtKB-EC"/>
</dbReference>
<comment type="caution">
    <text evidence="9">The sequence shown here is derived from an EMBL/GenBank/DDBJ whole genome shotgun (WGS) entry which is preliminary data.</text>
</comment>
<evidence type="ECO:0000256" key="1">
    <source>
        <dbReference type="ARBA" id="ARBA00001928"/>
    </source>
</evidence>
<protein>
    <recommendedName>
        <fullName evidence="4">Pyruvoyl-dependent arginine decarboxylase AaxB</fullName>
        <ecNumber evidence="3">4.1.1.19</ecNumber>
    </recommendedName>
</protein>
<dbReference type="EC" id="4.1.1.19" evidence="3"/>
<dbReference type="SFLD" id="SFLDG01170">
    <property type="entry name" value="Pyruvoyl-dependent_arginine_de"/>
    <property type="match status" value="1"/>
</dbReference>
<keyword evidence="6 9" id="KW-0456">Lyase</keyword>
<dbReference type="PANTHER" id="PTHR40438">
    <property type="entry name" value="PYRUVOYL-DEPENDENT ARGININE DECARBOXYLASE"/>
    <property type="match status" value="1"/>
</dbReference>
<keyword evidence="7" id="KW-0670">Pyruvate</keyword>
<dbReference type="SFLD" id="SFLDF00471">
    <property type="entry name" value="Pyruvoyl-dependent_arginine_de"/>
    <property type="match status" value="1"/>
</dbReference>
<sequence length="158" mass="17178">MEKPQYGKLEHFTLVGGIGEGSTFLNAFDAALMSAQVGHYNLVRVSSILPPKAIQTDKVGLPPGSILPIAYGYIYSAEKGQRITAAVSIGIPEDPNSIGVIMEYSGDLDENDAREFVINMAREAMEKRGIKIKEILYKVVSTKVNEQKACVFAGVALW</sequence>
<comment type="cofactor">
    <cofactor evidence="1">
        <name>pyruvate</name>
        <dbReference type="ChEBI" id="CHEBI:15361"/>
    </cofactor>
</comment>
<comment type="similarity">
    <text evidence="2">Belongs to the pyruvoyl-dependent arginine decarboxylase family.</text>
</comment>
<proteinExistence type="inferred from homology"/>
<evidence type="ECO:0000256" key="8">
    <source>
        <dbReference type="ARBA" id="ARBA00049309"/>
    </source>
</evidence>
<evidence type="ECO:0000256" key="4">
    <source>
        <dbReference type="ARBA" id="ARBA00014727"/>
    </source>
</evidence>
<dbReference type="Gene3D" id="3.30.60.30">
    <property type="match status" value="1"/>
</dbReference>
<dbReference type="Gene3D" id="3.50.20.10">
    <property type="entry name" value="Pyruvoyl-Dependent Histidine Decarboxylase, subunit B"/>
    <property type="match status" value="1"/>
</dbReference>
<dbReference type="SFLD" id="SFLDS00055">
    <property type="entry name" value="Pyruvoyl-Dependent_Histidine/A"/>
    <property type="match status" value="1"/>
</dbReference>
<dbReference type="InterPro" id="IPR002724">
    <property type="entry name" value="Pyruvoyl-dep_arg_deCO2ase"/>
</dbReference>
<dbReference type="Pfam" id="PF01862">
    <property type="entry name" value="PvlArgDC"/>
    <property type="match status" value="1"/>
</dbReference>
<dbReference type="EMBL" id="DTGD01000093">
    <property type="protein sequence ID" value="HGB35749.1"/>
    <property type="molecule type" value="Genomic_DNA"/>
</dbReference>
<evidence type="ECO:0000256" key="5">
    <source>
        <dbReference type="ARBA" id="ARBA00022793"/>
    </source>
</evidence>
<evidence type="ECO:0000256" key="7">
    <source>
        <dbReference type="ARBA" id="ARBA00023317"/>
    </source>
</evidence>
<evidence type="ECO:0000256" key="6">
    <source>
        <dbReference type="ARBA" id="ARBA00023239"/>
    </source>
</evidence>
<dbReference type="PANTHER" id="PTHR40438:SF1">
    <property type="entry name" value="PYRUVOYL-DEPENDENT ARGININE DECARBOXYLASE"/>
    <property type="match status" value="1"/>
</dbReference>
<dbReference type="InterPro" id="IPR016105">
    <property type="entry name" value="Pyr-dep_his/arg-deCO2ase_sand"/>
</dbReference>
<accession>A0A7V3KN39</accession>